<dbReference type="PANTHER" id="PTHR33984">
    <property type="entry name" value="OS02G0717600 PROTEIN"/>
    <property type="match status" value="1"/>
</dbReference>
<feature type="non-terminal residue" evidence="1">
    <location>
        <position position="1"/>
    </location>
</feature>
<name>A0AA38GFT4_TAXCH</name>
<gene>
    <name evidence="1" type="ORF">KI387_015587</name>
</gene>
<accession>A0AA38GFT4</accession>
<keyword evidence="2" id="KW-1185">Reference proteome</keyword>
<proteinExistence type="predicted"/>
<dbReference type="OMA" id="PLANEHH"/>
<dbReference type="PANTHER" id="PTHR33984:SF10">
    <property type="entry name" value="S1 MOTIF DOMAIN-CONTAINING PROTEIN"/>
    <property type="match status" value="1"/>
</dbReference>
<evidence type="ECO:0000313" key="2">
    <source>
        <dbReference type="Proteomes" id="UP000824469"/>
    </source>
</evidence>
<dbReference type="Proteomes" id="UP000824469">
    <property type="component" value="Unassembled WGS sequence"/>
</dbReference>
<protein>
    <submittedName>
        <fullName evidence="1">Uncharacterized protein</fullName>
    </submittedName>
</protein>
<evidence type="ECO:0000313" key="1">
    <source>
        <dbReference type="EMBL" id="KAH9320948.1"/>
    </source>
</evidence>
<dbReference type="AlphaFoldDB" id="A0AA38GFT4"/>
<reference evidence="1 2" key="1">
    <citation type="journal article" date="2021" name="Nat. Plants">
        <title>The Taxus genome provides insights into paclitaxel biosynthesis.</title>
        <authorList>
            <person name="Xiong X."/>
            <person name="Gou J."/>
            <person name="Liao Q."/>
            <person name="Li Y."/>
            <person name="Zhou Q."/>
            <person name="Bi G."/>
            <person name="Li C."/>
            <person name="Du R."/>
            <person name="Wang X."/>
            <person name="Sun T."/>
            <person name="Guo L."/>
            <person name="Liang H."/>
            <person name="Lu P."/>
            <person name="Wu Y."/>
            <person name="Zhang Z."/>
            <person name="Ro D.K."/>
            <person name="Shang Y."/>
            <person name="Huang S."/>
            <person name="Yan J."/>
        </authorList>
    </citation>
    <scope>NUCLEOTIDE SEQUENCE [LARGE SCALE GENOMIC DNA]</scope>
    <source>
        <strain evidence="1">Ta-2019</strain>
    </source>
</reference>
<sequence>EFLEFAEETRRVLRSDTVKQVCMDVMPYDWKEKGMKYAPNEGSPVIFSVLFMPFKSFDNCTQFQPVEETTRRSVAWFYAAQSCGVPLIFVNIQTEQILSSSSVVQGSDKLLQYLIEKEETVQPCCNSGRENIEFGGEKTPSIDIMKGVRLWYLPGLTEMAIDLKPNTGDRFLGMEISRTQEGFCYISGVSRSSAAEQGGVKALFERAAKAKKLLVISRAAGTNVTPSKISCRGLICCRNPASLKEILLHSLRRMENVRIHIMVWEENGSTSTPISSPRAHLPHLPPLARVERV</sequence>
<comment type="caution">
    <text evidence="1">The sequence shown here is derived from an EMBL/GenBank/DDBJ whole genome shotgun (WGS) entry which is preliminary data.</text>
</comment>
<organism evidence="1 2">
    <name type="scientific">Taxus chinensis</name>
    <name type="common">Chinese yew</name>
    <name type="synonym">Taxus wallichiana var. chinensis</name>
    <dbReference type="NCBI Taxonomy" id="29808"/>
    <lineage>
        <taxon>Eukaryota</taxon>
        <taxon>Viridiplantae</taxon>
        <taxon>Streptophyta</taxon>
        <taxon>Embryophyta</taxon>
        <taxon>Tracheophyta</taxon>
        <taxon>Spermatophyta</taxon>
        <taxon>Pinopsida</taxon>
        <taxon>Pinidae</taxon>
        <taxon>Conifers II</taxon>
        <taxon>Cupressales</taxon>
        <taxon>Taxaceae</taxon>
        <taxon>Taxus</taxon>
    </lineage>
</organism>
<dbReference type="EMBL" id="JAHRHJ020000003">
    <property type="protein sequence ID" value="KAH9320948.1"/>
    <property type="molecule type" value="Genomic_DNA"/>
</dbReference>